<dbReference type="PATRIC" id="fig|189381.12.peg.141"/>
<dbReference type="AlphaFoldDB" id="A0A0M0GMH5"/>
<comment type="caution">
    <text evidence="1">The sequence shown here is derived from an EMBL/GenBank/DDBJ whole genome shotgun (WGS) entry which is preliminary data.</text>
</comment>
<sequence length="88" mass="9613">MKAAPEGVAFFVRAGVGACWNTAGIHKGAEVAKREVRNEYARLVSGGGGMCMLVVHEYEAWRGQGSWDYRTFVQLYGRLKSGFARKGG</sequence>
<proteinExistence type="predicted"/>
<gene>
    <name evidence="1" type="ORF">AF331_00380</name>
</gene>
<keyword evidence="2" id="KW-1185">Reference proteome</keyword>
<evidence type="ECO:0000313" key="1">
    <source>
        <dbReference type="EMBL" id="KON91039.1"/>
    </source>
</evidence>
<evidence type="ECO:0000313" key="2">
    <source>
        <dbReference type="Proteomes" id="UP000037405"/>
    </source>
</evidence>
<organism evidence="1 2">
    <name type="scientific">Rossellomorea marisflavi</name>
    <dbReference type="NCBI Taxonomy" id="189381"/>
    <lineage>
        <taxon>Bacteria</taxon>
        <taxon>Bacillati</taxon>
        <taxon>Bacillota</taxon>
        <taxon>Bacilli</taxon>
        <taxon>Bacillales</taxon>
        <taxon>Bacillaceae</taxon>
        <taxon>Rossellomorea</taxon>
    </lineage>
</organism>
<protein>
    <submittedName>
        <fullName evidence="1">Uncharacterized protein</fullName>
    </submittedName>
</protein>
<name>A0A0M0GMH5_9BACI</name>
<dbReference type="Proteomes" id="UP000037405">
    <property type="component" value="Unassembled WGS sequence"/>
</dbReference>
<reference evidence="2" key="1">
    <citation type="submission" date="2015-07" db="EMBL/GenBank/DDBJ databases">
        <title>Fjat-14235 jcm11544.</title>
        <authorList>
            <person name="Liu B."/>
            <person name="Wang J."/>
            <person name="Zhu Y."/>
            <person name="Liu G."/>
            <person name="Chen Q."/>
            <person name="Chen Z."/>
            <person name="Lan J."/>
            <person name="Che J."/>
            <person name="Ge C."/>
            <person name="Shi H."/>
            <person name="Pan Z."/>
            <person name="Liu X."/>
        </authorList>
    </citation>
    <scope>NUCLEOTIDE SEQUENCE [LARGE SCALE GENOMIC DNA]</scope>
    <source>
        <strain evidence="2">JCM 11544</strain>
    </source>
</reference>
<accession>A0A0M0GMH5</accession>
<dbReference type="EMBL" id="LGUE01000001">
    <property type="protein sequence ID" value="KON91039.1"/>
    <property type="molecule type" value="Genomic_DNA"/>
</dbReference>